<dbReference type="Proteomes" id="UP000464954">
    <property type="component" value="Chromosome"/>
</dbReference>
<dbReference type="InterPro" id="IPR000917">
    <property type="entry name" value="Sulfatase_N"/>
</dbReference>
<dbReference type="KEGG" id="taer:GT409_10215"/>
<feature type="signal peptide" evidence="5">
    <location>
        <begin position="1"/>
        <end position="26"/>
    </location>
</feature>
<accession>A0A6P1M7G9</accession>
<dbReference type="GO" id="GO:0016740">
    <property type="term" value="F:transferase activity"/>
    <property type="evidence" value="ECO:0007669"/>
    <property type="project" value="UniProtKB-KW"/>
</dbReference>
<keyword evidence="7" id="KW-0808">Transferase</keyword>
<name>A0A6P1M7G9_9BACT</name>
<sequence>MSLLNTIKWVLAGAVFLPLIDQTAKAAEKPNILMILVDDMGYGDVGFNGCKDIPTPNIDSIAAQGVHFLEGYVTAPQCAPSRAGLLSGMRQNRFGREENHSIDKLGLPVDIRLFGDYMRDAGYRTGLVGKWHEGTMPGSRPLERGFDSFYGFLVGSTFFLPPDGADTIPGMFDGTQRIKVTDYLTFVLGDQAVEFIGQKSEKPFFLYLAFNAPHAPLQAPEEYLKKFEHLAVDGEPGLLCRYTKTNIKHPRQVYAAMVSALDDTIGKVLQSLRDRGLEENTLVYFLSDNGGPTAVTSADNGPLRGVKGDLLEGGARVPFAVQWKGTIPAGQTLDTPVLSLDLLPTALAAAGVSAPVNLDGVNLLPLMEDGKALAKRTLYWRFPFPPFCPVWAVRDGDWKLVKEAERKDGHKGFTRTARTGLYRISDDIHEDHDLSGQYPEIRQKLQAEFDQWERSLPASENLTRDKQ</sequence>
<dbReference type="PANTHER" id="PTHR42693:SF53">
    <property type="entry name" value="ENDO-4-O-SULFATASE"/>
    <property type="match status" value="1"/>
</dbReference>
<protein>
    <submittedName>
        <fullName evidence="7">Sulfatase-like hydrolase/transferase</fullName>
    </submittedName>
</protein>
<evidence type="ECO:0000256" key="2">
    <source>
        <dbReference type="ARBA" id="ARBA00022723"/>
    </source>
</evidence>
<gene>
    <name evidence="7" type="ORF">GT409_10215</name>
</gene>
<dbReference type="GO" id="GO:0004065">
    <property type="term" value="F:arylsulfatase activity"/>
    <property type="evidence" value="ECO:0007669"/>
    <property type="project" value="TreeGrafter"/>
</dbReference>
<evidence type="ECO:0000313" key="7">
    <source>
        <dbReference type="EMBL" id="QHI69807.1"/>
    </source>
</evidence>
<dbReference type="Gene3D" id="3.30.1120.10">
    <property type="match status" value="1"/>
</dbReference>
<dbReference type="PROSITE" id="PS00149">
    <property type="entry name" value="SULFATASE_2"/>
    <property type="match status" value="1"/>
</dbReference>
<keyword evidence="3 7" id="KW-0378">Hydrolase</keyword>
<evidence type="ECO:0000256" key="5">
    <source>
        <dbReference type="SAM" id="SignalP"/>
    </source>
</evidence>
<keyword evidence="4" id="KW-0106">Calcium</keyword>
<dbReference type="PANTHER" id="PTHR42693">
    <property type="entry name" value="ARYLSULFATASE FAMILY MEMBER"/>
    <property type="match status" value="1"/>
</dbReference>
<evidence type="ECO:0000256" key="1">
    <source>
        <dbReference type="ARBA" id="ARBA00008779"/>
    </source>
</evidence>
<dbReference type="EMBL" id="CP047593">
    <property type="protein sequence ID" value="QHI69807.1"/>
    <property type="molecule type" value="Genomic_DNA"/>
</dbReference>
<keyword evidence="5" id="KW-0732">Signal</keyword>
<organism evidence="7 8">
    <name type="scientific">Tichowtungia aerotolerans</name>
    <dbReference type="NCBI Taxonomy" id="2697043"/>
    <lineage>
        <taxon>Bacteria</taxon>
        <taxon>Pseudomonadati</taxon>
        <taxon>Kiritimatiellota</taxon>
        <taxon>Tichowtungiia</taxon>
        <taxon>Tichowtungiales</taxon>
        <taxon>Tichowtungiaceae</taxon>
        <taxon>Tichowtungia</taxon>
    </lineage>
</organism>
<dbReference type="InterPro" id="IPR017850">
    <property type="entry name" value="Alkaline_phosphatase_core_sf"/>
</dbReference>
<dbReference type="GO" id="GO:0046872">
    <property type="term" value="F:metal ion binding"/>
    <property type="evidence" value="ECO:0007669"/>
    <property type="project" value="UniProtKB-KW"/>
</dbReference>
<dbReference type="InterPro" id="IPR024607">
    <property type="entry name" value="Sulfatase_CS"/>
</dbReference>
<evidence type="ECO:0000256" key="4">
    <source>
        <dbReference type="ARBA" id="ARBA00022837"/>
    </source>
</evidence>
<feature type="domain" description="Sulfatase N-terminal" evidence="6">
    <location>
        <begin position="30"/>
        <end position="352"/>
    </location>
</feature>
<dbReference type="AlphaFoldDB" id="A0A6P1M7G9"/>
<evidence type="ECO:0000259" key="6">
    <source>
        <dbReference type="Pfam" id="PF00884"/>
    </source>
</evidence>
<reference evidence="7 8" key="1">
    <citation type="submission" date="2020-01" db="EMBL/GenBank/DDBJ databases">
        <title>Ponticoccus aerotolerans gen. nov., sp. nov., an anaerobic bacterium and proposal of Ponticoccusceae fam. nov., Ponticoccusles ord. nov. and Ponticoccuse classis nov. in the phylum Kiritimatiellaeota.</title>
        <authorList>
            <person name="Zhou L.Y."/>
            <person name="Du Z.J."/>
        </authorList>
    </citation>
    <scope>NUCLEOTIDE SEQUENCE [LARGE SCALE GENOMIC DNA]</scope>
    <source>
        <strain evidence="7 8">S-5007</strain>
    </source>
</reference>
<dbReference type="RefSeq" id="WP_160628989.1">
    <property type="nucleotide sequence ID" value="NZ_CP047593.1"/>
</dbReference>
<keyword evidence="2" id="KW-0479">Metal-binding</keyword>
<feature type="chain" id="PRO_5026666685" evidence="5">
    <location>
        <begin position="27"/>
        <end position="467"/>
    </location>
</feature>
<dbReference type="Gene3D" id="3.40.720.10">
    <property type="entry name" value="Alkaline Phosphatase, subunit A"/>
    <property type="match status" value="1"/>
</dbReference>
<dbReference type="InterPro" id="IPR050738">
    <property type="entry name" value="Sulfatase"/>
</dbReference>
<proteinExistence type="inferred from homology"/>
<evidence type="ECO:0000313" key="8">
    <source>
        <dbReference type="Proteomes" id="UP000464954"/>
    </source>
</evidence>
<comment type="similarity">
    <text evidence="1">Belongs to the sulfatase family.</text>
</comment>
<dbReference type="SUPFAM" id="SSF53649">
    <property type="entry name" value="Alkaline phosphatase-like"/>
    <property type="match status" value="1"/>
</dbReference>
<evidence type="ECO:0000256" key="3">
    <source>
        <dbReference type="ARBA" id="ARBA00022801"/>
    </source>
</evidence>
<keyword evidence="8" id="KW-1185">Reference proteome</keyword>
<dbReference type="Pfam" id="PF00884">
    <property type="entry name" value="Sulfatase"/>
    <property type="match status" value="1"/>
</dbReference>